<dbReference type="Gene3D" id="2.60.40.2840">
    <property type="match status" value="1"/>
</dbReference>
<sequence length="599" mass="69307">MESPPEPREADPSARTYSQVVFTDIPHSYPPSTAVTCCYTLTAGFQPSPRDWVGIFKVGWSTTKDYHTFVWVDHCQGGQQSENRQSVFKDYYLPKDEIEFYQFCYIDSAGQVRGASTPFSFKASVEQSSESCPDDDLLVITTQEQVEQSVREKAELQKELDQTREENETLKRVLHKEQQEATSLKGQYEQKEKEKAQLVKELDQTKEQNGDLQSIIEQQLKEIEHLKMELLDQKMKQMEIQQQSVTEEQKLNRSISFDEASSQTEEKYKRAVLKIKQLKDECEELKGKIDDLSEELAKVNFKLKEGERELLKTKDCNQLLQVDLQSSEKEKEKLSAQLQRLTDNMEEVKRENQELGSRLSEQETLQNSPDDNLKAQLQTLVKQLQDTQAKLVAEKHVCINLARKADFMEQEQKEVRNQLENINTSYMQEQQKASKYQMQLIEARAGIEEKEIIIEEKEHMIKLVAHEKEELAKENQSLKSNIEELRTICTSLHEVQQADSPIMQPDGTAAAGNISASHVWREQETPEDTENLYEIIGGRAEPEEEQLLVCQHCQVTFPGITRIELEQHEQSHRVCPFCTMICDNMEQSVFEDHVYSHEV</sequence>
<dbReference type="InterPro" id="IPR041611">
    <property type="entry name" value="SKICH"/>
</dbReference>
<dbReference type="EMBL" id="CM015731">
    <property type="protein sequence ID" value="KAF3704111.1"/>
    <property type="molecule type" value="Genomic_DNA"/>
</dbReference>
<dbReference type="PANTHER" id="PTHR31915:SF10">
    <property type="entry name" value="CALCIUM-BINDING AND COILED-COIL DOMAIN 2"/>
    <property type="match status" value="1"/>
</dbReference>
<reference evidence="5" key="2">
    <citation type="submission" date="2019-02" db="EMBL/GenBank/DDBJ databases">
        <title>Opniocepnalus argus Var Kimnra genome.</title>
        <authorList>
            <person name="Zhou C."/>
            <person name="Xiao S."/>
        </authorList>
    </citation>
    <scope>NUCLEOTIDE SEQUENCE [LARGE SCALE GENOMIC DNA]</scope>
</reference>
<dbReference type="AlphaFoldDB" id="A0A6G1QN55"/>
<dbReference type="Pfam" id="PF17751">
    <property type="entry name" value="SKICH"/>
    <property type="match status" value="1"/>
</dbReference>
<feature type="region of interest" description="Disordered" evidence="2">
    <location>
        <begin position="348"/>
        <end position="368"/>
    </location>
</feature>
<evidence type="ECO:0000313" key="5">
    <source>
        <dbReference type="Proteomes" id="UP000503349"/>
    </source>
</evidence>
<gene>
    <name evidence="4" type="ORF">EXN66_Car019799</name>
</gene>
<keyword evidence="1" id="KW-0175">Coiled coil</keyword>
<feature type="domain" description="SKICH" evidence="3">
    <location>
        <begin position="20"/>
        <end position="121"/>
    </location>
</feature>
<evidence type="ECO:0000259" key="3">
    <source>
        <dbReference type="Pfam" id="PF17751"/>
    </source>
</evidence>
<evidence type="ECO:0000256" key="2">
    <source>
        <dbReference type="SAM" id="MobiDB-lite"/>
    </source>
</evidence>
<proteinExistence type="predicted"/>
<dbReference type="OrthoDB" id="10015001at2759"/>
<dbReference type="Gene3D" id="6.20.250.40">
    <property type="match status" value="1"/>
</dbReference>
<accession>A0A6G1QN55</accession>
<organism evidence="4 5">
    <name type="scientific">Channa argus</name>
    <name type="common">Northern snakehead</name>
    <name type="synonym">Ophicephalus argus</name>
    <dbReference type="NCBI Taxonomy" id="215402"/>
    <lineage>
        <taxon>Eukaryota</taxon>
        <taxon>Metazoa</taxon>
        <taxon>Chordata</taxon>
        <taxon>Craniata</taxon>
        <taxon>Vertebrata</taxon>
        <taxon>Euteleostomi</taxon>
        <taxon>Actinopterygii</taxon>
        <taxon>Neopterygii</taxon>
        <taxon>Teleostei</taxon>
        <taxon>Neoteleostei</taxon>
        <taxon>Acanthomorphata</taxon>
        <taxon>Anabantaria</taxon>
        <taxon>Anabantiformes</taxon>
        <taxon>Channoidei</taxon>
        <taxon>Channidae</taxon>
        <taxon>Channa</taxon>
    </lineage>
</organism>
<dbReference type="InterPro" id="IPR051002">
    <property type="entry name" value="UBA_autophagy_assoc_protein"/>
</dbReference>
<name>A0A6G1QN55_CHAAH</name>
<protein>
    <submittedName>
        <fullName evidence="4">Tax1-binding protein 1-like protein B</fullName>
    </submittedName>
</protein>
<dbReference type="Proteomes" id="UP000503349">
    <property type="component" value="Chromosome 20"/>
</dbReference>
<evidence type="ECO:0000313" key="4">
    <source>
        <dbReference type="EMBL" id="KAF3704111.1"/>
    </source>
</evidence>
<reference evidence="4 5" key="1">
    <citation type="submission" date="2019-02" db="EMBL/GenBank/DDBJ databases">
        <title>Opniocepnalus argus genome.</title>
        <authorList>
            <person name="Zhou C."/>
            <person name="Xiao S."/>
        </authorList>
    </citation>
    <scope>NUCLEOTIDE SEQUENCE [LARGE SCALE GENOMIC DNA]</scope>
    <source>
        <strain evidence="4">OARG1902GOOAL</strain>
        <tissue evidence="4">Muscle</tissue>
    </source>
</reference>
<evidence type="ECO:0000256" key="1">
    <source>
        <dbReference type="ARBA" id="ARBA00023054"/>
    </source>
</evidence>
<dbReference type="PANTHER" id="PTHR31915">
    <property type="entry name" value="SKICH DOMAIN-CONTAINING PROTEIN"/>
    <property type="match status" value="1"/>
</dbReference>
<keyword evidence="5" id="KW-1185">Reference proteome</keyword>